<evidence type="ECO:0000256" key="1">
    <source>
        <dbReference type="ARBA" id="ARBA00000382"/>
    </source>
</evidence>
<evidence type="ECO:0000256" key="16">
    <source>
        <dbReference type="ARBA" id="ARBA00023288"/>
    </source>
</evidence>
<keyword evidence="7" id="KW-1003">Cell membrane</keyword>
<evidence type="ECO:0000256" key="15">
    <source>
        <dbReference type="ARBA" id="ARBA00023277"/>
    </source>
</evidence>
<keyword evidence="11" id="KW-0732">Signal</keyword>
<comment type="subcellular location">
    <subcellularLocation>
        <location evidence="3">Cell membrane</location>
        <topology evidence="3">Lipid-anchor</topology>
        <topology evidence="3">GPI-anchor</topology>
    </subcellularLocation>
    <subcellularLocation>
        <location evidence="2">Secreted</location>
        <location evidence="2">Cell wall</location>
    </subcellularLocation>
</comment>
<dbReference type="OrthoDB" id="77201at2759"/>
<evidence type="ECO:0000256" key="6">
    <source>
        <dbReference type="ARBA" id="ARBA00019762"/>
    </source>
</evidence>
<dbReference type="InterPro" id="IPR000490">
    <property type="entry name" value="Glyco_hydro_17"/>
</dbReference>
<dbReference type="PANTHER" id="PTHR16631">
    <property type="entry name" value="GLUCAN 1,3-BETA-GLUCOSIDASE"/>
    <property type="match status" value="1"/>
</dbReference>
<evidence type="ECO:0000313" key="25">
    <source>
        <dbReference type="Proteomes" id="UP000469559"/>
    </source>
</evidence>
<feature type="compositionally biased region" description="Low complexity" evidence="23">
    <location>
        <begin position="211"/>
        <end position="266"/>
    </location>
</feature>
<keyword evidence="18" id="KW-0624">Polysaccharide degradation</keyword>
<dbReference type="GO" id="GO:0009277">
    <property type="term" value="C:fungal-type cell wall"/>
    <property type="evidence" value="ECO:0007669"/>
    <property type="project" value="TreeGrafter"/>
</dbReference>
<evidence type="ECO:0000256" key="9">
    <source>
        <dbReference type="ARBA" id="ARBA00022525"/>
    </source>
</evidence>
<keyword evidence="9" id="KW-0964">Secreted</keyword>
<evidence type="ECO:0000256" key="19">
    <source>
        <dbReference type="ARBA" id="ARBA00025152"/>
    </source>
</evidence>
<gene>
    <name evidence="24" type="primary">eglC_0</name>
    <name evidence="24" type="ORF">LARI1_G004842</name>
</gene>
<evidence type="ECO:0000256" key="18">
    <source>
        <dbReference type="ARBA" id="ARBA00023326"/>
    </source>
</evidence>
<feature type="region of interest" description="Disordered" evidence="23">
    <location>
        <begin position="203"/>
        <end position="266"/>
    </location>
</feature>
<dbReference type="InterPro" id="IPR017853">
    <property type="entry name" value="GH"/>
</dbReference>
<dbReference type="Proteomes" id="UP000469559">
    <property type="component" value="Unassembled WGS sequence"/>
</dbReference>
<protein>
    <recommendedName>
        <fullName evidence="6">Probable glucan endo-1,3-beta-glucosidase eglC</fullName>
        <ecNumber evidence="5">3.2.1.39</ecNumber>
    </recommendedName>
    <alternativeName>
        <fullName evidence="20">Endo-1,3-beta-glucanase eglC</fullName>
    </alternativeName>
    <alternativeName>
        <fullName evidence="21">Laminarinase eglC</fullName>
    </alternativeName>
</protein>
<evidence type="ECO:0000256" key="17">
    <source>
        <dbReference type="ARBA" id="ARBA00023316"/>
    </source>
</evidence>
<dbReference type="EMBL" id="QGMF01000226">
    <property type="protein sequence ID" value="TVY17741.1"/>
    <property type="molecule type" value="Genomic_DNA"/>
</dbReference>
<evidence type="ECO:0000256" key="12">
    <source>
        <dbReference type="ARBA" id="ARBA00022801"/>
    </source>
</evidence>
<evidence type="ECO:0000256" key="7">
    <source>
        <dbReference type="ARBA" id="ARBA00022475"/>
    </source>
</evidence>
<dbReference type="GO" id="GO:0005886">
    <property type="term" value="C:plasma membrane"/>
    <property type="evidence" value="ECO:0007669"/>
    <property type="project" value="UniProtKB-SubCell"/>
</dbReference>
<keyword evidence="16" id="KW-0449">Lipoprotein</keyword>
<evidence type="ECO:0000256" key="5">
    <source>
        <dbReference type="ARBA" id="ARBA00012780"/>
    </source>
</evidence>
<reference evidence="24 25" key="1">
    <citation type="submission" date="2018-05" db="EMBL/GenBank/DDBJ databases">
        <title>Whole genome sequencing for identification of molecular markers to develop diagnostic detection tools for the regulated plant pathogen Lachnellula willkommii.</title>
        <authorList>
            <person name="Giroux E."/>
            <person name="Bilodeau G."/>
        </authorList>
    </citation>
    <scope>NUCLEOTIDE SEQUENCE [LARGE SCALE GENOMIC DNA]</scope>
    <source>
        <strain evidence="24 25">CBS 203.66</strain>
    </source>
</reference>
<dbReference type="GO" id="GO:0071555">
    <property type="term" value="P:cell wall organization"/>
    <property type="evidence" value="ECO:0007669"/>
    <property type="project" value="UniProtKB-KW"/>
</dbReference>
<keyword evidence="10" id="KW-0336">GPI-anchor</keyword>
<dbReference type="PANTHER" id="PTHR16631:SF13">
    <property type="entry name" value="GLUCAN ENDO-1,3-BETA-GLUCOSIDASE EGLC-RELATED"/>
    <property type="match status" value="1"/>
</dbReference>
<dbReference type="GO" id="GO:0000272">
    <property type="term" value="P:polysaccharide catabolic process"/>
    <property type="evidence" value="ECO:0007669"/>
    <property type="project" value="UniProtKB-KW"/>
</dbReference>
<dbReference type="Gene3D" id="3.20.20.80">
    <property type="entry name" value="Glycosidases"/>
    <property type="match status" value="1"/>
</dbReference>
<evidence type="ECO:0000313" key="24">
    <source>
        <dbReference type="EMBL" id="TVY17741.1"/>
    </source>
</evidence>
<keyword evidence="13" id="KW-0472">Membrane</keyword>
<dbReference type="GO" id="GO:0005576">
    <property type="term" value="C:extracellular region"/>
    <property type="evidence" value="ECO:0007669"/>
    <property type="project" value="TreeGrafter"/>
</dbReference>
<evidence type="ECO:0000256" key="10">
    <source>
        <dbReference type="ARBA" id="ARBA00022622"/>
    </source>
</evidence>
<comment type="function">
    <text evidence="19">Glucanases play a role in cell expansion during growth, in cell-cell fusion during mating, and in spore release during sporulation. This enzyme may be involved in beta-glucan degradation and also function biosynthetically as a transglycosylase.</text>
</comment>
<dbReference type="GO" id="GO:0098552">
    <property type="term" value="C:side of membrane"/>
    <property type="evidence" value="ECO:0007669"/>
    <property type="project" value="UniProtKB-KW"/>
</dbReference>
<dbReference type="GO" id="GO:0009986">
    <property type="term" value="C:cell surface"/>
    <property type="evidence" value="ECO:0007669"/>
    <property type="project" value="TreeGrafter"/>
</dbReference>
<dbReference type="InterPro" id="IPR050732">
    <property type="entry name" value="Beta-glucan_modifiers"/>
</dbReference>
<keyword evidence="17" id="KW-0961">Cell wall biogenesis/degradation</keyword>
<evidence type="ECO:0000256" key="14">
    <source>
        <dbReference type="ARBA" id="ARBA00023180"/>
    </source>
</evidence>
<evidence type="ECO:0000256" key="13">
    <source>
        <dbReference type="ARBA" id="ARBA00023136"/>
    </source>
</evidence>
<dbReference type="GO" id="GO:0042973">
    <property type="term" value="F:glucan endo-1,3-beta-D-glucosidase activity"/>
    <property type="evidence" value="ECO:0007669"/>
    <property type="project" value="UniProtKB-EC"/>
</dbReference>
<evidence type="ECO:0000256" key="2">
    <source>
        <dbReference type="ARBA" id="ARBA00004191"/>
    </source>
</evidence>
<name>A0A8T9BE78_9HELO</name>
<organism evidence="24 25">
    <name type="scientific">Lachnellula arida</name>
    <dbReference type="NCBI Taxonomy" id="1316785"/>
    <lineage>
        <taxon>Eukaryota</taxon>
        <taxon>Fungi</taxon>
        <taxon>Dikarya</taxon>
        <taxon>Ascomycota</taxon>
        <taxon>Pezizomycotina</taxon>
        <taxon>Leotiomycetes</taxon>
        <taxon>Helotiales</taxon>
        <taxon>Lachnaceae</taxon>
        <taxon>Lachnellula</taxon>
    </lineage>
</organism>
<dbReference type="Pfam" id="PF00332">
    <property type="entry name" value="Glyco_hydro_17"/>
    <property type="match status" value="1"/>
</dbReference>
<proteinExistence type="inferred from homology"/>
<evidence type="ECO:0000256" key="3">
    <source>
        <dbReference type="ARBA" id="ARBA00004609"/>
    </source>
</evidence>
<keyword evidence="8" id="KW-0134">Cell wall</keyword>
<comment type="similarity">
    <text evidence="4 22">Belongs to the glycosyl hydrolase 17 family.</text>
</comment>
<dbReference type="AlphaFoldDB" id="A0A8T9BE78"/>
<evidence type="ECO:0000256" key="11">
    <source>
        <dbReference type="ARBA" id="ARBA00022729"/>
    </source>
</evidence>
<comment type="caution">
    <text evidence="24">The sequence shown here is derived from an EMBL/GenBank/DDBJ whole genome shotgun (WGS) entry which is preliminary data.</text>
</comment>
<keyword evidence="25" id="KW-1185">Reference proteome</keyword>
<keyword evidence="14" id="KW-0325">Glycoprotein</keyword>
<evidence type="ECO:0000256" key="20">
    <source>
        <dbReference type="ARBA" id="ARBA00032134"/>
    </source>
</evidence>
<dbReference type="EC" id="3.2.1.39" evidence="5"/>
<evidence type="ECO:0000256" key="4">
    <source>
        <dbReference type="ARBA" id="ARBA00008773"/>
    </source>
</evidence>
<keyword evidence="12" id="KW-0378">Hydrolase</keyword>
<evidence type="ECO:0000256" key="21">
    <source>
        <dbReference type="ARBA" id="ARBA00032906"/>
    </source>
</evidence>
<keyword evidence="15" id="KW-0119">Carbohydrate metabolism</keyword>
<comment type="catalytic activity">
    <reaction evidence="1">
        <text>Hydrolysis of (1-&gt;3)-beta-D-glucosidic linkages in (1-&gt;3)-beta-D-glucans.</text>
        <dbReference type="EC" id="3.2.1.39"/>
    </reaction>
</comment>
<evidence type="ECO:0000256" key="8">
    <source>
        <dbReference type="ARBA" id="ARBA00022512"/>
    </source>
</evidence>
<evidence type="ECO:0000256" key="22">
    <source>
        <dbReference type="RuleBase" id="RU004335"/>
    </source>
</evidence>
<accession>A0A8T9BE78</accession>
<evidence type="ECO:0000256" key="23">
    <source>
        <dbReference type="SAM" id="MobiDB-lite"/>
    </source>
</evidence>
<sequence length="550" mass="57283">MSRLMMKTTEFLILPLVANHCMLFTGTWDFMDASAFRVPITVIAARPDHATGSTSYFLKRHLPALKTRIEDVTAAGSRIYTTIPSPTFLNPSYTFISSFWVARLQHTCTVLKAVFKTGIPIFEMRSFILGALLPALASAAPAPAAAKRDDASPTLMTFTFAGEVVTATYYGTATTAASACPTGTFTYEGAVVTVPYTGPGTPQSCLTSNIPTATSEAESTSPPAPTATETSATASTTPSPTSATSTVASSSSSSSTVASPSSSSSSAITKGFNYGASGMTQSTFETQFSLASNLVGTSGFTSARLYTGIQDGTTNSVISAIPAAISTKTYLLLGLYYPNVDNEIAALTAAIDQYGSELADLVLGISVGSEDLYRESPDGIAAMEGTGATPDQLVSFIQATRNAIAGTVLSDKLVGHVDTWNAWTNSSNAAVIAASDFLGTDAYPYFQTTYANSISNGQSLFEAAYQATVGVAGGKPVWITETGWPVSGATKADAVASTANAETYWQAVGCGFAFDKIPTFWYVLVDEGASPSFGVTDGTTTPLYDLTCSS</sequence>
<dbReference type="SUPFAM" id="SSF51445">
    <property type="entry name" value="(Trans)glycosidases"/>
    <property type="match status" value="1"/>
</dbReference>